<organism evidence="10 11">
    <name type="scientific">Algoriphagus kandeliae</name>
    <dbReference type="NCBI Taxonomy" id="2562278"/>
    <lineage>
        <taxon>Bacteria</taxon>
        <taxon>Pseudomonadati</taxon>
        <taxon>Bacteroidota</taxon>
        <taxon>Cytophagia</taxon>
        <taxon>Cytophagales</taxon>
        <taxon>Cyclobacteriaceae</taxon>
        <taxon>Algoriphagus</taxon>
    </lineage>
</organism>
<evidence type="ECO:0000256" key="7">
    <source>
        <dbReference type="ARBA" id="ARBA00023136"/>
    </source>
</evidence>
<feature type="transmembrane region" description="Helical" evidence="9">
    <location>
        <begin position="12"/>
        <end position="35"/>
    </location>
</feature>
<dbReference type="InterPro" id="IPR029044">
    <property type="entry name" value="Nucleotide-diphossugar_trans"/>
</dbReference>
<reference evidence="10 11" key="1">
    <citation type="submission" date="2019-03" db="EMBL/GenBank/DDBJ databases">
        <title>Algoriphagus sp. nov, a new strain isolated from root system soil of mangrove plant Kandelia.</title>
        <authorList>
            <person name="Yin Q."/>
            <person name="Wang K."/>
            <person name="Song Z."/>
        </authorList>
    </citation>
    <scope>NUCLEOTIDE SEQUENCE [LARGE SCALE GENOMIC DNA]</scope>
    <source>
        <strain evidence="10 11">XY-J91</strain>
    </source>
</reference>
<keyword evidence="7 9" id="KW-0472">Membrane</keyword>
<dbReference type="GO" id="GO:0071555">
    <property type="term" value="P:cell wall organization"/>
    <property type="evidence" value="ECO:0007669"/>
    <property type="project" value="UniProtKB-KW"/>
</dbReference>
<dbReference type="RefSeq" id="WP_135076648.1">
    <property type="nucleotide sequence ID" value="NZ_SPSB01000005.1"/>
</dbReference>
<feature type="transmembrane region" description="Helical" evidence="9">
    <location>
        <begin position="436"/>
        <end position="456"/>
    </location>
</feature>
<accession>A0A4Y9QKK1</accession>
<gene>
    <name evidence="10" type="ORF">E4S40_16115</name>
</gene>
<evidence type="ECO:0000256" key="1">
    <source>
        <dbReference type="ARBA" id="ARBA00004653"/>
    </source>
</evidence>
<evidence type="ECO:0000256" key="5">
    <source>
        <dbReference type="ARBA" id="ARBA00022989"/>
    </source>
</evidence>
<comment type="subcellular location">
    <subcellularLocation>
        <location evidence="1">Golgi apparatus membrane</location>
        <topology evidence="1">Multi-pass membrane protein</topology>
    </subcellularLocation>
</comment>
<keyword evidence="8" id="KW-0961">Cell wall biogenesis/degradation</keyword>
<keyword evidence="11" id="KW-1185">Reference proteome</keyword>
<dbReference type="FunFam" id="3.90.550.10:FF:000057">
    <property type="entry name" value="Glycosyltransferase-like protein, family 2"/>
    <property type="match status" value="1"/>
</dbReference>
<name>A0A4Y9QKK1_9BACT</name>
<evidence type="ECO:0000256" key="6">
    <source>
        <dbReference type="ARBA" id="ARBA00023034"/>
    </source>
</evidence>
<dbReference type="Proteomes" id="UP000297647">
    <property type="component" value="Unassembled WGS sequence"/>
</dbReference>
<evidence type="ECO:0000256" key="4">
    <source>
        <dbReference type="ARBA" id="ARBA00022692"/>
    </source>
</evidence>
<keyword evidence="5 9" id="KW-1133">Transmembrane helix</keyword>
<keyword evidence="6" id="KW-0333">Golgi apparatus</keyword>
<dbReference type="EMBL" id="SPSB01000005">
    <property type="protein sequence ID" value="TFV92368.1"/>
    <property type="molecule type" value="Genomic_DNA"/>
</dbReference>
<feature type="transmembrane region" description="Helical" evidence="9">
    <location>
        <begin position="372"/>
        <end position="392"/>
    </location>
</feature>
<dbReference type="PANTHER" id="PTHR32044:SF80">
    <property type="entry name" value="XYLOGLUCAN GLYCOSYLTRANSFERASE 2-RELATED"/>
    <property type="match status" value="1"/>
</dbReference>
<protein>
    <submittedName>
        <fullName evidence="10">Glycosyltransferase</fullName>
    </submittedName>
</protein>
<keyword evidence="4 9" id="KW-0812">Transmembrane</keyword>
<feature type="transmembrane region" description="Helical" evidence="9">
    <location>
        <begin position="463"/>
        <end position="482"/>
    </location>
</feature>
<dbReference type="AlphaFoldDB" id="A0A4Y9QKK1"/>
<comment type="caution">
    <text evidence="10">The sequence shown here is derived from an EMBL/GenBank/DDBJ whole genome shotgun (WGS) entry which is preliminary data.</text>
</comment>
<keyword evidence="3 10" id="KW-0808">Transferase</keyword>
<dbReference type="Pfam" id="PF13641">
    <property type="entry name" value="Glyco_tranf_2_3"/>
    <property type="match status" value="1"/>
</dbReference>
<dbReference type="PANTHER" id="PTHR32044">
    <property type="entry name" value="GLUCOMANNAN 4-BETA-MANNOSYLTRANSFERASE 9"/>
    <property type="match status" value="1"/>
</dbReference>
<dbReference type="SUPFAM" id="SSF53448">
    <property type="entry name" value="Nucleotide-diphospho-sugar transferases"/>
    <property type="match status" value="1"/>
</dbReference>
<dbReference type="CDD" id="cd06437">
    <property type="entry name" value="CESA_CaSu_A2"/>
    <property type="match status" value="1"/>
</dbReference>
<evidence type="ECO:0000256" key="9">
    <source>
        <dbReference type="SAM" id="Phobius"/>
    </source>
</evidence>
<evidence type="ECO:0000256" key="2">
    <source>
        <dbReference type="ARBA" id="ARBA00022676"/>
    </source>
</evidence>
<keyword evidence="2" id="KW-0328">Glycosyltransferase</keyword>
<evidence type="ECO:0000313" key="11">
    <source>
        <dbReference type="Proteomes" id="UP000297647"/>
    </source>
</evidence>
<evidence type="ECO:0000256" key="8">
    <source>
        <dbReference type="ARBA" id="ARBA00023316"/>
    </source>
</evidence>
<dbReference type="GO" id="GO:0016757">
    <property type="term" value="F:glycosyltransferase activity"/>
    <property type="evidence" value="ECO:0007669"/>
    <property type="project" value="UniProtKB-KW"/>
</dbReference>
<dbReference type="OrthoDB" id="9806824at2"/>
<proteinExistence type="predicted"/>
<sequence>MPEIISYSLLALYILGMLIILGYSLALGHLLLGFWKSKRAGERTPSDPIEWPRVTVQLPIFNELYVAERLLDAVTKIDYPLDRLEIQVLDDSTDETSDLIQKKIKEYAGFPFVYVHRTNRQGFKAGALKEGLAEAKGDFIAIFDADFLPTSDFLKKTIPYFQNDHVGMVQTRWTHLNEKHSLLTRLQAFALDAHFTIEQVGRNTLGAFINFNGTGGVWRKTCILDAGNWEDDTLTEDLDLSYRAQKKGWKFVYRPEIHSPAELPPIMSAIKSQQFRWNKGGAECAKKHAQSVLSSKFSLKTKLHAVAHLFNSSIFLVILMVSLASIGVAWMGLNGFSSSWTQIAGLFLFGFAIIALVYFVSHLYSRKRFWASLVESLLILPVFLSVSMGMALHNAQAVWEGLSGKKSPFIRTPKFNLESGKSNLKTNRYLKFSMPLTTWIEGGLSLVFFIMVLLAFRYEYFLFLPFHAMLAFGYGLVFITSFRSYSLGK</sequence>
<dbReference type="Gene3D" id="3.90.550.10">
    <property type="entry name" value="Spore Coat Polysaccharide Biosynthesis Protein SpsA, Chain A"/>
    <property type="match status" value="1"/>
</dbReference>
<feature type="transmembrane region" description="Helical" evidence="9">
    <location>
        <begin position="339"/>
        <end position="360"/>
    </location>
</feature>
<evidence type="ECO:0000256" key="3">
    <source>
        <dbReference type="ARBA" id="ARBA00022679"/>
    </source>
</evidence>
<feature type="transmembrane region" description="Helical" evidence="9">
    <location>
        <begin position="309"/>
        <end position="333"/>
    </location>
</feature>
<evidence type="ECO:0000313" key="10">
    <source>
        <dbReference type="EMBL" id="TFV92368.1"/>
    </source>
</evidence>